<dbReference type="KEGG" id="adv:DJ533_06035"/>
<name>A0A2S2FB99_9GAMM</name>
<dbReference type="PROSITE" id="PS51257">
    <property type="entry name" value="PROKAR_LIPOPROTEIN"/>
    <property type="match status" value="1"/>
</dbReference>
<organism evidence="2 3">
    <name type="scientific">Acinetobacter defluvii</name>
    <dbReference type="NCBI Taxonomy" id="1871111"/>
    <lineage>
        <taxon>Bacteria</taxon>
        <taxon>Pseudomonadati</taxon>
        <taxon>Pseudomonadota</taxon>
        <taxon>Gammaproteobacteria</taxon>
        <taxon>Moraxellales</taxon>
        <taxon>Moraxellaceae</taxon>
        <taxon>Acinetobacter</taxon>
    </lineage>
</organism>
<dbReference type="RefSeq" id="WP_065995418.1">
    <property type="nucleotide sequence ID" value="NZ_CP029397.2"/>
</dbReference>
<dbReference type="OrthoDB" id="6712396at2"/>
<evidence type="ECO:0000256" key="1">
    <source>
        <dbReference type="SAM" id="SignalP"/>
    </source>
</evidence>
<evidence type="ECO:0008006" key="4">
    <source>
        <dbReference type="Google" id="ProtNLM"/>
    </source>
</evidence>
<evidence type="ECO:0000313" key="2">
    <source>
        <dbReference type="EMBL" id="AWL28168.1"/>
    </source>
</evidence>
<reference evidence="2" key="1">
    <citation type="submission" date="2019-08" db="EMBL/GenBank/DDBJ databases">
        <title>The complete genome of Acinetobacter defluvii strain WCHAD010030.</title>
        <authorList>
            <person name="Hu Y."/>
            <person name="Qin J."/>
            <person name="Feng Y."/>
            <person name="Zong Z."/>
        </authorList>
    </citation>
    <scope>NUCLEOTIDE SEQUENCE</scope>
    <source>
        <strain evidence="2">WCHA30</strain>
    </source>
</reference>
<feature type="chain" id="PRO_5015658043" description="Protein FilF" evidence="1">
    <location>
        <begin position="23"/>
        <end position="648"/>
    </location>
</feature>
<accession>A0A2S2FB99</accession>
<dbReference type="STRING" id="1871111.GCA_001704615_02280"/>
<gene>
    <name evidence="2" type="ORF">DJ533_06035</name>
</gene>
<dbReference type="EMBL" id="CP029397">
    <property type="protein sequence ID" value="AWL28168.1"/>
    <property type="molecule type" value="Genomic_DNA"/>
</dbReference>
<keyword evidence="1" id="KW-0732">Signal</keyword>
<dbReference type="AlphaFoldDB" id="A0A2S2FB99"/>
<dbReference type="Proteomes" id="UP000245977">
    <property type="component" value="Chromosome"/>
</dbReference>
<evidence type="ECO:0000313" key="3">
    <source>
        <dbReference type="Proteomes" id="UP000245977"/>
    </source>
</evidence>
<keyword evidence="3" id="KW-1185">Reference proteome</keyword>
<protein>
    <recommendedName>
        <fullName evidence="4">Protein FilF</fullName>
    </recommendedName>
</protein>
<sequence>MKKKFILPFALTGLVAALSACGGGGESAVIHEDPNKGVSTTSNGCEDKVDNKCQSFVVDYPIAGLNFDCSSDKNNHFVTEMVSSVATGACLAGDKVNFYIQGAQSSRKISLGTVDLAKIRPLKVNNQPAQISLMDMANGLTGKAIASSNVNDETFRVLTALVRIFQAAGVKQNIEMVAGDIQPLTLSKEFKEDLKNIESDISVQNFKDGTYIGIIKPWLDVSSITEETAQQAADRLIKQNQVGIYTTNFLIFSGANVDIRGFSGKSTINSKKETVANMYLLTTREGYSTGYAIQWTGVPTQKETGNQISDSLLKYALLTQAKPQKLNADAQGALLSQYNNKIEKPFIFKSVKNTTDNLQLIQGSLINGSNIAGTEDMYKRVLNTDKVPTDKTVYGEWRQTQGNENFTGTIDIYKSNPATYLTNKVFRTVNTVKTGQKYIFPLYANIIFNFNDKSISPVKLGIVIDEHGDIRTNIGPNATANDLTSKECSTVNPATYIDNNNVQQYRIGTTGAANYTTTDPDKSITIRMILANPIFGNIDGALVGLNDAIVYLPGPSISEDNTLSAGGVRLNLQRLLSDGTTERGINITGWNGNKATTAQWANMQAVYQTIYNAGNKDKITDTQKELAKRTFGELDVELPSCYQIKTKQ</sequence>
<feature type="signal peptide" evidence="1">
    <location>
        <begin position="1"/>
        <end position="22"/>
    </location>
</feature>
<proteinExistence type="predicted"/>